<dbReference type="GO" id="GO:0005737">
    <property type="term" value="C:cytoplasm"/>
    <property type="evidence" value="ECO:0007669"/>
    <property type="project" value="InterPro"/>
</dbReference>
<keyword evidence="3" id="KW-1015">Disulfide bond</keyword>
<dbReference type="Gene3D" id="3.55.30.10">
    <property type="entry name" value="Hsp33 domain"/>
    <property type="match status" value="1"/>
</dbReference>
<evidence type="ECO:0000256" key="4">
    <source>
        <dbReference type="ARBA" id="ARBA00023186"/>
    </source>
</evidence>
<proteinExistence type="predicted"/>
<keyword evidence="7" id="KW-1185">Reference proteome</keyword>
<dbReference type="Gene3D" id="3.90.1280.10">
    <property type="entry name" value="HSP33 redox switch-like"/>
    <property type="match status" value="1"/>
</dbReference>
<dbReference type="PATRIC" id="fig|480.237.peg.1100"/>
<dbReference type="SUPFAM" id="SSF64397">
    <property type="entry name" value="Hsp33 domain"/>
    <property type="match status" value="1"/>
</dbReference>
<dbReference type="InterPro" id="IPR016154">
    <property type="entry name" value="Heat_shock_Hsp33_C"/>
</dbReference>
<evidence type="ECO:0000256" key="2">
    <source>
        <dbReference type="ARBA" id="ARBA00022833"/>
    </source>
</evidence>
<dbReference type="PANTHER" id="PTHR30111:SF1">
    <property type="entry name" value="33 KDA CHAPERONIN"/>
    <property type="match status" value="1"/>
</dbReference>
<dbReference type="OrthoDB" id="9793753at2"/>
<evidence type="ECO:0000256" key="1">
    <source>
        <dbReference type="ARBA" id="ARBA00022490"/>
    </source>
</evidence>
<name>A0A198UKA9_MORCA</name>
<organism evidence="6 7">
    <name type="scientific">Moraxella catarrhalis</name>
    <name type="common">Branhamella catarrhalis</name>
    <dbReference type="NCBI Taxonomy" id="480"/>
    <lineage>
        <taxon>Bacteria</taxon>
        <taxon>Pseudomonadati</taxon>
        <taxon>Pseudomonadota</taxon>
        <taxon>Gammaproteobacteria</taxon>
        <taxon>Moraxellales</taxon>
        <taxon>Moraxellaceae</taxon>
        <taxon>Moraxella</taxon>
    </lineage>
</organism>
<dbReference type="GO" id="GO:0044183">
    <property type="term" value="F:protein folding chaperone"/>
    <property type="evidence" value="ECO:0007669"/>
    <property type="project" value="TreeGrafter"/>
</dbReference>
<dbReference type="PIRSF" id="PIRSF005261">
    <property type="entry name" value="Heat_shock_Hsp33"/>
    <property type="match status" value="1"/>
</dbReference>
<gene>
    <name evidence="6" type="ORF">AO384_1283</name>
</gene>
<keyword evidence="5" id="KW-0676">Redox-active center</keyword>
<comment type="caution">
    <text evidence="6">The sequence shown here is derived from an EMBL/GenBank/DDBJ whole genome shotgun (WGS) entry which is preliminary data.</text>
</comment>
<dbReference type="Pfam" id="PF01430">
    <property type="entry name" value="HSP33"/>
    <property type="match status" value="1"/>
</dbReference>
<protein>
    <submittedName>
        <fullName evidence="6">33 kDa chaperonin</fullName>
    </submittedName>
</protein>
<dbReference type="GO" id="GO:0051082">
    <property type="term" value="F:unfolded protein binding"/>
    <property type="evidence" value="ECO:0007669"/>
    <property type="project" value="InterPro"/>
</dbReference>
<dbReference type="Proteomes" id="UP000078228">
    <property type="component" value="Unassembled WGS sequence"/>
</dbReference>
<dbReference type="InterPro" id="IPR023212">
    <property type="entry name" value="Hsp33_helix_hairpin_bin_dom_sf"/>
</dbReference>
<dbReference type="RefSeq" id="WP_064609807.1">
    <property type="nucleotide sequence ID" value="NZ_LXHB01000010.1"/>
</dbReference>
<sequence>MTAQTLNDYRQRFFIDDSVVRGDVVKLTDAYQTVIAQKEYPTAIKALLGEMLVSASLLISTLKIDGKLSIQLQSSDPNARLSWAMAECDHTGAVRGLAGFDATGDHDAVWQHLTTSDEAFGELGKGVLFISIHPEKGEAYQGIVERVSDNLGECLAHYQKQSAQIPTIIKLATNETTAGGVLVQLLPQSDADKEADPDLWDRLMALTDTLKTDEITDLDANEILYRLYHEEEVVLPSLAPLHFACTCSSEKSEGAILQLGYDEAKQAVAAHGGELTLDCGFCGRTYRFDDQAVDRLFADAQA</sequence>
<dbReference type="AlphaFoldDB" id="A0A198UKA9"/>
<dbReference type="EMBL" id="LXHC01000022">
    <property type="protein sequence ID" value="OAU95677.1"/>
    <property type="molecule type" value="Genomic_DNA"/>
</dbReference>
<keyword evidence="2" id="KW-0862">Zinc</keyword>
<dbReference type="CDD" id="cd00498">
    <property type="entry name" value="Hsp33"/>
    <property type="match status" value="1"/>
</dbReference>
<evidence type="ECO:0000256" key="3">
    <source>
        <dbReference type="ARBA" id="ARBA00023157"/>
    </source>
</evidence>
<evidence type="ECO:0000313" key="6">
    <source>
        <dbReference type="EMBL" id="OAU95677.1"/>
    </source>
</evidence>
<dbReference type="Gene3D" id="1.10.287.480">
    <property type="entry name" value="helix hairpin bin"/>
    <property type="match status" value="1"/>
</dbReference>
<evidence type="ECO:0000256" key="5">
    <source>
        <dbReference type="ARBA" id="ARBA00023284"/>
    </source>
</evidence>
<dbReference type="GO" id="GO:0042026">
    <property type="term" value="P:protein refolding"/>
    <property type="evidence" value="ECO:0007669"/>
    <property type="project" value="TreeGrafter"/>
</dbReference>
<keyword evidence="1" id="KW-0963">Cytoplasm</keyword>
<evidence type="ECO:0000313" key="7">
    <source>
        <dbReference type="Proteomes" id="UP000078228"/>
    </source>
</evidence>
<keyword evidence="4" id="KW-0143">Chaperone</keyword>
<reference evidence="6 7" key="1">
    <citation type="journal article" date="2016" name="Genome Biol. Evol.">
        <title>Comparative Genomic Analyses of the Moraxella catarrhalis Serosensitive and Seroresistant Lineages Demonstrate Their Independent Evolution.</title>
        <authorList>
            <person name="Earl J.P."/>
            <person name="de Vries S.P."/>
            <person name="Ahmed A."/>
            <person name="Powell E."/>
            <person name="Schultz M.P."/>
            <person name="Hermans P.W."/>
            <person name="Hill D.J."/>
            <person name="Zhou Z."/>
            <person name="Constantinidou C.I."/>
            <person name="Hu F.Z."/>
            <person name="Bootsma H.J."/>
            <person name="Ehrlich G.D."/>
        </authorList>
    </citation>
    <scope>NUCLEOTIDE SEQUENCE [LARGE SCALE GENOMIC DNA]</scope>
    <source>
        <strain evidence="6 7">Z7542</strain>
    </source>
</reference>
<dbReference type="PANTHER" id="PTHR30111">
    <property type="entry name" value="33 KDA CHAPERONIN"/>
    <property type="match status" value="1"/>
</dbReference>
<dbReference type="InterPro" id="IPR016153">
    <property type="entry name" value="Heat_shock_Hsp33_N"/>
</dbReference>
<dbReference type="InterPro" id="IPR000397">
    <property type="entry name" value="Heat_shock_Hsp33"/>
</dbReference>
<accession>A0A198UKA9</accession>
<dbReference type="SUPFAM" id="SSF118352">
    <property type="entry name" value="HSP33 redox switch-like"/>
    <property type="match status" value="1"/>
</dbReference>